<dbReference type="EMBL" id="JAECZB010000098">
    <property type="protein sequence ID" value="MBH8555840.1"/>
    <property type="molecule type" value="Genomic_DNA"/>
</dbReference>
<sequence length="400" mass="45518">MTSVDFNKHKKAKALKPNSRRPAKELCSECGLCDTYYIHYVKEACAFINQQIGELEEQTHRRSRDLDNANELYFGVHQDMMAARKQQPIEGAQWTGIVSSIAIEMLNRRLVEGVVCVQNTKEDRFQPMPVIARTPEEILAARVNKPTLSPNLSVLEQVEQSGMKRLLVIGVGCQIQALRAVEKQLGLEKLYVLGTPCVDNVTRAGLQKFLETTSRSPDTVVHYEFMQDFRVHFKHEDGSTETVPFFGLKTNQLKDVFAPSCMSCFDYVNSLADLVVGYMGAPFGWQWIVVRNDTGKEMLDLVQDQLDTQPVMSQGNRKEAVQQSIPAYDKGVTLPMWAAKLMGVVIERIGPKGLEYARFSIDSHFTRNYLYVKRNHPEQLEEHVPEFAKRIVGQYRLPEE</sequence>
<dbReference type="PANTHER" id="PTHR31332">
    <property type="entry name" value="7-HYDROXYMETHYL CHLOROPHYLL A REDUCTASE, CHLOROPLASTIC"/>
    <property type="match status" value="1"/>
</dbReference>
<evidence type="ECO:0000313" key="3">
    <source>
        <dbReference type="EMBL" id="MBH8555840.1"/>
    </source>
</evidence>
<proteinExistence type="predicted"/>
<evidence type="ECO:0000259" key="1">
    <source>
        <dbReference type="Pfam" id="PF04422"/>
    </source>
</evidence>
<dbReference type="InterPro" id="IPR007516">
    <property type="entry name" value="Co_F420_Hydgase/DH_bsu_N"/>
</dbReference>
<dbReference type="PANTHER" id="PTHR31332:SF0">
    <property type="entry name" value="7-HYDROXYMETHYL CHLOROPHYLL A REDUCTASE, CHLOROPLASTIC"/>
    <property type="match status" value="1"/>
</dbReference>
<dbReference type="Pfam" id="PF04422">
    <property type="entry name" value="FrhB_FdhB_N"/>
    <property type="match status" value="1"/>
</dbReference>
<name>A0A8J7HNT7_9CYAN</name>
<keyword evidence="4" id="KW-1185">Reference proteome</keyword>
<gene>
    <name evidence="3" type="ORF">I8751_26535</name>
</gene>
<dbReference type="AlphaFoldDB" id="A0A8J7HNT7"/>
<comment type="caution">
    <text evidence="3">The sequence shown here is derived from an EMBL/GenBank/DDBJ whole genome shotgun (WGS) entry which is preliminary data.</text>
</comment>
<evidence type="ECO:0000313" key="4">
    <source>
        <dbReference type="Proteomes" id="UP000599391"/>
    </source>
</evidence>
<dbReference type="InterPro" id="IPR045220">
    <property type="entry name" value="FRHB/FDHB/HCAR-like"/>
</dbReference>
<dbReference type="GO" id="GO:0052592">
    <property type="term" value="F:oxidoreductase activity, acting on CH or CH2 groups, with an iron-sulfur protein as acceptor"/>
    <property type="evidence" value="ECO:0007669"/>
    <property type="project" value="TreeGrafter"/>
</dbReference>
<reference evidence="3 4" key="1">
    <citation type="journal article" date="2021" name="Int. J. Syst. Evol. Microbiol.">
        <title>Amazonocrinis nigriterrae gen. nov., sp. nov., Atlanticothrix silvestris gen. nov., sp. nov. and Dendronalium phyllosphericum gen. nov., sp. nov., nostocacean cyanobacteria from Brazilian environments.</title>
        <authorList>
            <person name="Alvarenga D.O."/>
            <person name="Andreote A.P.D."/>
            <person name="Branco L.H.Z."/>
            <person name="Delbaje E."/>
            <person name="Cruz R.B."/>
            <person name="Varani A.M."/>
            <person name="Fiore M.F."/>
        </authorList>
    </citation>
    <scope>NUCLEOTIDE SEQUENCE [LARGE SCALE GENOMIC DNA]</scope>
    <source>
        <strain evidence="3 4">CENA357</strain>
    </source>
</reference>
<organism evidence="3 4">
    <name type="scientific">Atlanticothrix silvestris CENA357</name>
    <dbReference type="NCBI Taxonomy" id="1725252"/>
    <lineage>
        <taxon>Bacteria</taxon>
        <taxon>Bacillati</taxon>
        <taxon>Cyanobacteriota</taxon>
        <taxon>Cyanophyceae</taxon>
        <taxon>Nostocales</taxon>
        <taxon>Nodulariaceae</taxon>
        <taxon>Atlanticothrix</taxon>
        <taxon>Atlanticothrix silvestris</taxon>
    </lineage>
</organism>
<dbReference type="InterPro" id="IPR007525">
    <property type="entry name" value="FrhB_FdhB_C"/>
</dbReference>
<dbReference type="Proteomes" id="UP000599391">
    <property type="component" value="Unassembled WGS sequence"/>
</dbReference>
<dbReference type="RefSeq" id="WP_214442045.1">
    <property type="nucleotide sequence ID" value="NZ_JAECZB010000098.1"/>
</dbReference>
<dbReference type="Pfam" id="PF04432">
    <property type="entry name" value="FrhB_FdhB_C"/>
    <property type="match status" value="1"/>
</dbReference>
<protein>
    <submittedName>
        <fullName evidence="3">Coenzyme F420 hydrogenase/dehydrogenase, beta subunit C-terminal domain</fullName>
    </submittedName>
</protein>
<evidence type="ECO:0000259" key="2">
    <source>
        <dbReference type="Pfam" id="PF04432"/>
    </source>
</evidence>
<accession>A0A8J7HNT7</accession>
<feature type="domain" description="Coenzyme F420 hydrogenase/dehydrogenase beta subunit N-terminal" evidence="1">
    <location>
        <begin position="80"/>
        <end position="156"/>
    </location>
</feature>
<feature type="domain" description="Coenzyme F420 hydrogenase/dehydrogenase beta subunit C-terminal" evidence="2">
    <location>
        <begin position="164"/>
        <end position="310"/>
    </location>
</feature>